<gene>
    <name evidence="8" type="primary">trpC</name>
    <name evidence="10" type="ORF">SAMN06269117_1099</name>
</gene>
<dbReference type="InterPro" id="IPR045186">
    <property type="entry name" value="Indole-3-glycerol_P_synth"/>
</dbReference>
<comment type="similarity">
    <text evidence="8">Belongs to the TrpC family.</text>
</comment>
<keyword evidence="4 8" id="KW-0210">Decarboxylase</keyword>
<dbReference type="UniPathway" id="UPA00035">
    <property type="reaction ID" value="UER00043"/>
</dbReference>
<evidence type="ECO:0000256" key="5">
    <source>
        <dbReference type="ARBA" id="ARBA00022822"/>
    </source>
</evidence>
<comment type="catalytic activity">
    <reaction evidence="1 8">
        <text>1-(2-carboxyphenylamino)-1-deoxy-D-ribulose 5-phosphate + H(+) = (1S,2R)-1-C-(indol-3-yl)glycerol 3-phosphate + CO2 + H2O</text>
        <dbReference type="Rhea" id="RHEA:23476"/>
        <dbReference type="ChEBI" id="CHEBI:15377"/>
        <dbReference type="ChEBI" id="CHEBI:15378"/>
        <dbReference type="ChEBI" id="CHEBI:16526"/>
        <dbReference type="ChEBI" id="CHEBI:58613"/>
        <dbReference type="ChEBI" id="CHEBI:58866"/>
        <dbReference type="EC" id="4.1.1.48"/>
    </reaction>
</comment>
<evidence type="ECO:0000313" key="11">
    <source>
        <dbReference type="Proteomes" id="UP000317315"/>
    </source>
</evidence>
<keyword evidence="7 8" id="KW-0456">Lyase</keyword>
<dbReference type="InterPro" id="IPR013785">
    <property type="entry name" value="Aldolase_TIM"/>
</dbReference>
<dbReference type="HAMAP" id="MF_00134_B">
    <property type="entry name" value="IGPS_B"/>
    <property type="match status" value="1"/>
</dbReference>
<evidence type="ECO:0000259" key="9">
    <source>
        <dbReference type="Pfam" id="PF00218"/>
    </source>
</evidence>
<dbReference type="GO" id="GO:0000162">
    <property type="term" value="P:L-tryptophan biosynthetic process"/>
    <property type="evidence" value="ECO:0007669"/>
    <property type="project" value="UniProtKB-UniRule"/>
</dbReference>
<dbReference type="Proteomes" id="UP000317315">
    <property type="component" value="Unassembled WGS sequence"/>
</dbReference>
<evidence type="ECO:0000313" key="10">
    <source>
        <dbReference type="EMBL" id="SMO52566.1"/>
    </source>
</evidence>
<dbReference type="InterPro" id="IPR011060">
    <property type="entry name" value="RibuloseP-bd_barrel"/>
</dbReference>
<dbReference type="InterPro" id="IPR001468">
    <property type="entry name" value="Indole-3-GlycerolPSynthase_CS"/>
</dbReference>
<reference evidence="10 11" key="1">
    <citation type="submission" date="2017-05" db="EMBL/GenBank/DDBJ databases">
        <authorList>
            <person name="Varghese N."/>
            <person name="Submissions S."/>
        </authorList>
    </citation>
    <scope>NUCLEOTIDE SEQUENCE [LARGE SCALE GENOMIC DNA]</scope>
    <source>
        <strain evidence="10 11">DSM 16304</strain>
    </source>
</reference>
<dbReference type="EC" id="4.1.1.48" evidence="8"/>
<dbReference type="PANTHER" id="PTHR22854:SF2">
    <property type="entry name" value="INDOLE-3-GLYCEROL-PHOSPHATE SYNTHASE"/>
    <property type="match status" value="1"/>
</dbReference>
<protein>
    <recommendedName>
        <fullName evidence="8">Indole-3-glycerol phosphate synthase</fullName>
        <shortName evidence="8">IGPS</shortName>
        <ecNumber evidence="8">4.1.1.48</ecNumber>
    </recommendedName>
</protein>
<evidence type="ECO:0000256" key="1">
    <source>
        <dbReference type="ARBA" id="ARBA00001633"/>
    </source>
</evidence>
<dbReference type="PANTHER" id="PTHR22854">
    <property type="entry name" value="TRYPTOPHAN BIOSYNTHESIS PROTEIN"/>
    <property type="match status" value="1"/>
</dbReference>
<dbReference type="HAMAP" id="MF_00134_A">
    <property type="entry name" value="IGPS_A"/>
    <property type="match status" value="1"/>
</dbReference>
<dbReference type="FunFam" id="3.20.20.70:FF:000024">
    <property type="entry name" value="Indole-3-glycerol phosphate synthase"/>
    <property type="match status" value="1"/>
</dbReference>
<dbReference type="GO" id="GO:0004640">
    <property type="term" value="F:phosphoribosylanthranilate isomerase activity"/>
    <property type="evidence" value="ECO:0007669"/>
    <property type="project" value="TreeGrafter"/>
</dbReference>
<evidence type="ECO:0000256" key="3">
    <source>
        <dbReference type="ARBA" id="ARBA00022605"/>
    </source>
</evidence>
<evidence type="ECO:0000256" key="6">
    <source>
        <dbReference type="ARBA" id="ARBA00023141"/>
    </source>
</evidence>
<dbReference type="SUPFAM" id="SSF51366">
    <property type="entry name" value="Ribulose-phoshate binding barrel"/>
    <property type="match status" value="1"/>
</dbReference>
<dbReference type="AlphaFoldDB" id="A0A521BZC0"/>
<dbReference type="GO" id="GO:0004425">
    <property type="term" value="F:indole-3-glycerol-phosphate synthase activity"/>
    <property type="evidence" value="ECO:0007669"/>
    <property type="project" value="UniProtKB-UniRule"/>
</dbReference>
<keyword evidence="3 8" id="KW-0028">Amino-acid biosynthesis</keyword>
<keyword evidence="11" id="KW-1185">Reference proteome</keyword>
<proteinExistence type="inferred from homology"/>
<dbReference type="Pfam" id="PF00218">
    <property type="entry name" value="IGPS"/>
    <property type="match status" value="1"/>
</dbReference>
<keyword evidence="5 8" id="KW-0822">Tryptophan biosynthesis</keyword>
<dbReference type="PROSITE" id="PS00614">
    <property type="entry name" value="IGPS"/>
    <property type="match status" value="1"/>
</dbReference>
<dbReference type="CDD" id="cd00331">
    <property type="entry name" value="IGPS"/>
    <property type="match status" value="1"/>
</dbReference>
<name>A0A521BZC0_9BACT</name>
<evidence type="ECO:0000256" key="8">
    <source>
        <dbReference type="HAMAP-Rule" id="MF_00134"/>
    </source>
</evidence>
<dbReference type="OrthoDB" id="9804217at2"/>
<keyword evidence="6 8" id="KW-0057">Aromatic amino acid biosynthesis</keyword>
<evidence type="ECO:0000256" key="7">
    <source>
        <dbReference type="ARBA" id="ARBA00023239"/>
    </source>
</evidence>
<dbReference type="RefSeq" id="WP_142935042.1">
    <property type="nucleotide sequence ID" value="NZ_FXTM01000009.1"/>
</dbReference>
<dbReference type="NCBIfam" id="NF001377">
    <property type="entry name" value="PRK00278.2-4"/>
    <property type="match status" value="1"/>
</dbReference>
<comment type="pathway">
    <text evidence="2 8">Amino-acid biosynthesis; L-tryptophan biosynthesis; L-tryptophan from chorismate: step 4/5.</text>
</comment>
<dbReference type="InterPro" id="IPR013798">
    <property type="entry name" value="Indole-3-glycerol_P_synth_dom"/>
</dbReference>
<organism evidence="10 11">
    <name type="scientific">Balnearium lithotrophicum</name>
    <dbReference type="NCBI Taxonomy" id="223788"/>
    <lineage>
        <taxon>Bacteria</taxon>
        <taxon>Pseudomonadati</taxon>
        <taxon>Aquificota</taxon>
        <taxon>Aquificia</taxon>
        <taxon>Desulfurobacteriales</taxon>
        <taxon>Desulfurobacteriaceae</taxon>
        <taxon>Balnearium</taxon>
    </lineage>
</organism>
<feature type="domain" description="Indole-3-glycerol phosphate synthase" evidence="9">
    <location>
        <begin position="4"/>
        <end position="254"/>
    </location>
</feature>
<evidence type="ECO:0000256" key="4">
    <source>
        <dbReference type="ARBA" id="ARBA00022793"/>
    </source>
</evidence>
<dbReference type="Gene3D" id="3.20.20.70">
    <property type="entry name" value="Aldolase class I"/>
    <property type="match status" value="1"/>
</dbReference>
<sequence length="258" mass="28907">MNILQRIVEYKKREIEEVKKNFNIPVLIDEAERREVPFNFKEALSKEGINIIAEVKKASPSKGVIREDFNPVEIAKAYERGGAAAVSVLTDKEFFQGSPRYLVEVAESVNLPVLRKDFIVDEFQIYGAKTLKASSFLLIVSILSDSQLKDFIELGRELGMEPLVETHDEWEVERALKAGAEIVGVNNRDLKTFNVSLSTTLRLLPLIKEEGKIAVSESGIKGKGDIIKLKEAGVDAFLIGETLMRSENPEEVLKSWLS</sequence>
<dbReference type="EMBL" id="FXTM01000009">
    <property type="protein sequence ID" value="SMO52566.1"/>
    <property type="molecule type" value="Genomic_DNA"/>
</dbReference>
<accession>A0A521BZC0</accession>
<evidence type="ECO:0000256" key="2">
    <source>
        <dbReference type="ARBA" id="ARBA00004696"/>
    </source>
</evidence>